<dbReference type="PANTHER" id="PTHR43386">
    <property type="entry name" value="OLIGOPEPTIDE TRANSPORT SYSTEM PERMEASE PROTEIN APPC"/>
    <property type="match status" value="1"/>
</dbReference>
<dbReference type="Gene3D" id="1.10.3720.10">
    <property type="entry name" value="MetI-like"/>
    <property type="match status" value="1"/>
</dbReference>
<dbReference type="EMBL" id="JAEUXJ010000003">
    <property type="protein sequence ID" value="MBL6455290.1"/>
    <property type="molecule type" value="Genomic_DNA"/>
</dbReference>
<feature type="transmembrane region" description="Helical" evidence="9">
    <location>
        <begin position="167"/>
        <end position="185"/>
    </location>
</feature>
<keyword evidence="2 9" id="KW-0813">Transport</keyword>
<keyword evidence="4 9" id="KW-0812">Transmembrane</keyword>
<dbReference type="RefSeq" id="WP_202825043.1">
    <property type="nucleotide sequence ID" value="NZ_JAEUXJ010000003.1"/>
</dbReference>
<feature type="transmembrane region" description="Helical" evidence="9">
    <location>
        <begin position="31"/>
        <end position="53"/>
    </location>
</feature>
<protein>
    <submittedName>
        <fullName evidence="11">ABC transporter permease</fullName>
    </submittedName>
</protein>
<evidence type="ECO:0000256" key="8">
    <source>
        <dbReference type="ARBA" id="ARBA00023136"/>
    </source>
</evidence>
<organism evidence="11 12">
    <name type="scientific">Belnapia mucosa</name>
    <dbReference type="NCBI Taxonomy" id="2804532"/>
    <lineage>
        <taxon>Bacteria</taxon>
        <taxon>Pseudomonadati</taxon>
        <taxon>Pseudomonadota</taxon>
        <taxon>Alphaproteobacteria</taxon>
        <taxon>Acetobacterales</taxon>
        <taxon>Roseomonadaceae</taxon>
        <taxon>Belnapia</taxon>
    </lineage>
</organism>
<feature type="transmembrane region" description="Helical" evidence="9">
    <location>
        <begin position="227"/>
        <end position="251"/>
    </location>
</feature>
<dbReference type="InterPro" id="IPR050366">
    <property type="entry name" value="BP-dependent_transpt_permease"/>
</dbReference>
<dbReference type="InterPro" id="IPR025966">
    <property type="entry name" value="OppC_N"/>
</dbReference>
<feature type="transmembrane region" description="Helical" evidence="9">
    <location>
        <begin position="271"/>
        <end position="294"/>
    </location>
</feature>
<feature type="domain" description="ABC transmembrane type-1" evidence="10">
    <location>
        <begin position="93"/>
        <end position="294"/>
    </location>
</feature>
<name>A0ABS1V0Q5_9PROT</name>
<accession>A0ABS1V0Q5</accession>
<keyword evidence="3" id="KW-1003">Cell membrane</keyword>
<proteinExistence type="inferred from homology"/>
<keyword evidence="6" id="KW-0653">Protein transport</keyword>
<gene>
    <name evidence="11" type="ORF">JMJ55_08160</name>
</gene>
<evidence type="ECO:0000256" key="5">
    <source>
        <dbReference type="ARBA" id="ARBA00022856"/>
    </source>
</evidence>
<dbReference type="InterPro" id="IPR035906">
    <property type="entry name" value="MetI-like_sf"/>
</dbReference>
<dbReference type="PANTHER" id="PTHR43386:SF1">
    <property type="entry name" value="D,D-DIPEPTIDE TRANSPORT SYSTEM PERMEASE PROTEIN DDPC-RELATED"/>
    <property type="match status" value="1"/>
</dbReference>
<dbReference type="Proteomes" id="UP000606490">
    <property type="component" value="Unassembled WGS sequence"/>
</dbReference>
<comment type="subcellular location">
    <subcellularLocation>
        <location evidence="1 9">Cell membrane</location>
        <topology evidence="1 9">Multi-pass membrane protein</topology>
    </subcellularLocation>
</comment>
<dbReference type="CDD" id="cd06261">
    <property type="entry name" value="TM_PBP2"/>
    <property type="match status" value="1"/>
</dbReference>
<reference evidence="11 12" key="1">
    <citation type="submission" date="2021-01" db="EMBL/GenBank/DDBJ databases">
        <title>Belnapia mucosa sp. nov. and Belnapia arida sp. nov., isolated from the Tabernas Desert (Almeria, Spain).</title>
        <authorList>
            <person name="Molina-Menor E."/>
            <person name="Vidal-Verdu A."/>
            <person name="Calonge A."/>
            <person name="Satari L."/>
            <person name="Pereto Magraner J."/>
            <person name="Porcar Miralles M."/>
        </authorList>
    </citation>
    <scope>NUCLEOTIDE SEQUENCE [LARGE SCALE GENOMIC DNA]</scope>
    <source>
        <strain evidence="11 12">T6</strain>
    </source>
</reference>
<evidence type="ECO:0000256" key="1">
    <source>
        <dbReference type="ARBA" id="ARBA00004651"/>
    </source>
</evidence>
<evidence type="ECO:0000256" key="9">
    <source>
        <dbReference type="RuleBase" id="RU363032"/>
    </source>
</evidence>
<evidence type="ECO:0000256" key="3">
    <source>
        <dbReference type="ARBA" id="ARBA00022475"/>
    </source>
</evidence>
<sequence>MEGSIALAAPPRPPGIWRQGWFRFRRNRGGMLGLVLVGLVVLVALTCFLVAPYDPNDQSAMLRGASRQGPSWAHLLGTDRNGYDVLSRVLYGAPTALAVGLGAMLIASILGTIIGGIAGYVGGMVDEVLMRCAEFFLVIPVFIVILAVVRLFGIMVVGTALERVPHLNLMTIIALLGLFGWPPIARMARAEFLRLKQADFVEAAICIGATRRDILLRHILPNALPSLIVLVALGIGGAILAETMVSFLGFGDPKAVSWGQLLYFNYESLKVAPWGSVAPGVAIFVTVLGFNLLADGLTDAFNPRLRQ</sequence>
<comment type="similarity">
    <text evidence="9">Belongs to the binding-protein-dependent transport system permease family.</text>
</comment>
<evidence type="ECO:0000256" key="7">
    <source>
        <dbReference type="ARBA" id="ARBA00022989"/>
    </source>
</evidence>
<evidence type="ECO:0000313" key="12">
    <source>
        <dbReference type="Proteomes" id="UP000606490"/>
    </source>
</evidence>
<dbReference type="SUPFAM" id="SSF161098">
    <property type="entry name" value="MetI-like"/>
    <property type="match status" value="1"/>
</dbReference>
<evidence type="ECO:0000259" key="10">
    <source>
        <dbReference type="PROSITE" id="PS50928"/>
    </source>
</evidence>
<dbReference type="Pfam" id="PF12911">
    <property type="entry name" value="OppC_N"/>
    <property type="match status" value="1"/>
</dbReference>
<comment type="caution">
    <text evidence="11">The sequence shown here is derived from an EMBL/GenBank/DDBJ whole genome shotgun (WGS) entry which is preliminary data.</text>
</comment>
<keyword evidence="7 9" id="KW-1133">Transmembrane helix</keyword>
<evidence type="ECO:0000313" key="11">
    <source>
        <dbReference type="EMBL" id="MBL6455290.1"/>
    </source>
</evidence>
<evidence type="ECO:0000256" key="2">
    <source>
        <dbReference type="ARBA" id="ARBA00022448"/>
    </source>
</evidence>
<keyword evidence="8 9" id="KW-0472">Membrane</keyword>
<dbReference type="PROSITE" id="PS50928">
    <property type="entry name" value="ABC_TM1"/>
    <property type="match status" value="1"/>
</dbReference>
<evidence type="ECO:0000256" key="4">
    <source>
        <dbReference type="ARBA" id="ARBA00022692"/>
    </source>
</evidence>
<feature type="transmembrane region" description="Helical" evidence="9">
    <location>
        <begin position="96"/>
        <end position="123"/>
    </location>
</feature>
<dbReference type="InterPro" id="IPR000515">
    <property type="entry name" value="MetI-like"/>
</dbReference>
<evidence type="ECO:0000256" key="6">
    <source>
        <dbReference type="ARBA" id="ARBA00022927"/>
    </source>
</evidence>
<feature type="transmembrane region" description="Helical" evidence="9">
    <location>
        <begin position="135"/>
        <end position="161"/>
    </location>
</feature>
<dbReference type="Pfam" id="PF00528">
    <property type="entry name" value="BPD_transp_1"/>
    <property type="match status" value="1"/>
</dbReference>
<keyword evidence="12" id="KW-1185">Reference proteome</keyword>
<keyword evidence="5" id="KW-0571">Peptide transport</keyword>